<dbReference type="GO" id="GO:0015074">
    <property type="term" value="P:DNA integration"/>
    <property type="evidence" value="ECO:0007669"/>
    <property type="project" value="InterPro"/>
</dbReference>
<sequence length="89" mass="10426">MGMDDRTASSRHLVARWPTATGALLSASSIRQRLLHRGLHVRVSLYRIPLTANHRRLRQHWAHEHRVWHADWHQVVFSDESCRQKPSCS</sequence>
<comment type="caution">
    <text evidence="2">The sequence shown here is derived from an EMBL/GenBank/DDBJ whole genome shotgun (WGS) entry which is preliminary data.</text>
</comment>
<reference evidence="2" key="1">
    <citation type="submission" date="2020-08" db="EMBL/GenBank/DDBJ databases">
        <title>Multicomponent nature underlies the extraordinary mechanical properties of spider dragline silk.</title>
        <authorList>
            <person name="Kono N."/>
            <person name="Nakamura H."/>
            <person name="Mori M."/>
            <person name="Yoshida Y."/>
            <person name="Ohtoshi R."/>
            <person name="Malay A.D."/>
            <person name="Moran D.A.P."/>
            <person name="Tomita M."/>
            <person name="Numata K."/>
            <person name="Arakawa K."/>
        </authorList>
    </citation>
    <scope>NUCLEOTIDE SEQUENCE</scope>
</reference>
<proteinExistence type="predicted"/>
<dbReference type="GO" id="GO:0003677">
    <property type="term" value="F:DNA binding"/>
    <property type="evidence" value="ECO:0007669"/>
    <property type="project" value="InterPro"/>
</dbReference>
<dbReference type="GO" id="GO:0006313">
    <property type="term" value="P:DNA transposition"/>
    <property type="evidence" value="ECO:0007669"/>
    <property type="project" value="InterPro"/>
</dbReference>
<evidence type="ECO:0000259" key="1">
    <source>
        <dbReference type="Pfam" id="PF01498"/>
    </source>
</evidence>
<feature type="domain" description="Transposase Tc1-like" evidence="1">
    <location>
        <begin position="4"/>
        <end position="66"/>
    </location>
</feature>
<name>A0A8X6VZX9_TRICX</name>
<accession>A0A8X6VZX9</accession>
<dbReference type="InterPro" id="IPR002492">
    <property type="entry name" value="Transposase_Tc1-like"/>
</dbReference>
<dbReference type="Pfam" id="PF01498">
    <property type="entry name" value="HTH_Tnp_Tc3_2"/>
    <property type="match status" value="1"/>
</dbReference>
<keyword evidence="3" id="KW-1185">Reference proteome</keyword>
<dbReference type="Proteomes" id="UP000887159">
    <property type="component" value="Unassembled WGS sequence"/>
</dbReference>
<dbReference type="AlphaFoldDB" id="A0A8X6VZX9"/>
<organism evidence="2 3">
    <name type="scientific">Trichonephila clavipes</name>
    <name type="common">Golden silk orbweaver</name>
    <name type="synonym">Nephila clavipes</name>
    <dbReference type="NCBI Taxonomy" id="2585209"/>
    <lineage>
        <taxon>Eukaryota</taxon>
        <taxon>Metazoa</taxon>
        <taxon>Ecdysozoa</taxon>
        <taxon>Arthropoda</taxon>
        <taxon>Chelicerata</taxon>
        <taxon>Arachnida</taxon>
        <taxon>Araneae</taxon>
        <taxon>Araneomorphae</taxon>
        <taxon>Entelegynae</taxon>
        <taxon>Araneoidea</taxon>
        <taxon>Nephilidae</taxon>
        <taxon>Trichonephila</taxon>
    </lineage>
</organism>
<evidence type="ECO:0000313" key="3">
    <source>
        <dbReference type="Proteomes" id="UP000887159"/>
    </source>
</evidence>
<dbReference type="EMBL" id="BMAU01021371">
    <property type="protein sequence ID" value="GFY25499.1"/>
    <property type="molecule type" value="Genomic_DNA"/>
</dbReference>
<protein>
    <submittedName>
        <fullName evidence="2">Transposable element Tcb2 transposase</fullName>
    </submittedName>
</protein>
<evidence type="ECO:0000313" key="2">
    <source>
        <dbReference type="EMBL" id="GFY25499.1"/>
    </source>
</evidence>
<gene>
    <name evidence="2" type="primary">NCL1_16401</name>
    <name evidence="2" type="ORF">TNCV_2486191</name>
</gene>